<reference evidence="2" key="2">
    <citation type="submission" date="2020-05" db="UniProtKB">
        <authorList>
            <consortium name="EnsemblMetazoa"/>
        </authorList>
    </citation>
    <scope>IDENTIFICATION</scope>
    <source>
        <strain evidence="2">Indian</strain>
    </source>
</reference>
<dbReference type="EnsemblMetazoa" id="ASTEI10645-RA">
    <property type="protein sequence ID" value="ASTEI10645-PA"/>
    <property type="gene ID" value="ASTEI10645"/>
</dbReference>
<evidence type="ECO:0000313" key="3">
    <source>
        <dbReference type="Proteomes" id="UP000076408"/>
    </source>
</evidence>
<evidence type="ECO:0000313" key="2">
    <source>
        <dbReference type="EnsemblMetazoa" id="ASTEI10645-PA"/>
    </source>
</evidence>
<sequence>MHSLRLILPRAVGIVRVTPNASTVRTPLHLISAERFSCGFHKRLDAATSVRKLCSKATRAAGVPDSAKSTAEENQADRIYYGSLTPQIRAVKVFSLATSIGGIVAQPILLEQASKVGGMPMIVAVCGFAGFFTFVTPILLHLVTKRYITELHYDPGSQQYTATTITFFLQREKTQFKVEDVTVPEVGGLFTTFLVKNKALFVDPQLFADPTHYIKIMGYDKPIDFKFEEARQSSAGEDKAKKDR</sequence>
<dbReference type="OMA" id="APKPHEW"/>
<dbReference type="InterPro" id="IPR045325">
    <property type="entry name" value="TMEM70/TMEM186/TMEM223"/>
</dbReference>
<dbReference type="Pfam" id="PF06979">
    <property type="entry name" value="TMEM70"/>
    <property type="match status" value="1"/>
</dbReference>
<dbReference type="VEuPathDB" id="VectorBase:ASTEI10645"/>
<dbReference type="PANTHER" id="PTHR13281:SF0">
    <property type="entry name" value="TRANSMEMBRANE PROTEIN 70, MITOCHONDRIAL"/>
    <property type="match status" value="1"/>
</dbReference>
<comment type="similarity">
    <text evidence="1">Belongs to the TMEM70 family.</text>
</comment>
<dbReference type="STRING" id="30069.A0A182YQA9"/>
<evidence type="ECO:0000256" key="1">
    <source>
        <dbReference type="ARBA" id="ARBA00005280"/>
    </source>
</evidence>
<proteinExistence type="inferred from homology"/>
<accession>A0A182YQA9</accession>
<keyword evidence="3" id="KW-1185">Reference proteome</keyword>
<organism evidence="2 3">
    <name type="scientific">Anopheles stephensi</name>
    <name type="common">Indo-Pakistan malaria mosquito</name>
    <dbReference type="NCBI Taxonomy" id="30069"/>
    <lineage>
        <taxon>Eukaryota</taxon>
        <taxon>Metazoa</taxon>
        <taxon>Ecdysozoa</taxon>
        <taxon>Arthropoda</taxon>
        <taxon>Hexapoda</taxon>
        <taxon>Insecta</taxon>
        <taxon>Pterygota</taxon>
        <taxon>Neoptera</taxon>
        <taxon>Endopterygota</taxon>
        <taxon>Diptera</taxon>
        <taxon>Nematocera</taxon>
        <taxon>Culicoidea</taxon>
        <taxon>Culicidae</taxon>
        <taxon>Anophelinae</taxon>
        <taxon>Anopheles</taxon>
    </lineage>
</organism>
<dbReference type="GO" id="GO:0031966">
    <property type="term" value="C:mitochondrial membrane"/>
    <property type="evidence" value="ECO:0007669"/>
    <property type="project" value="TreeGrafter"/>
</dbReference>
<dbReference type="Proteomes" id="UP000076408">
    <property type="component" value="Unassembled WGS sequence"/>
</dbReference>
<reference evidence="3" key="1">
    <citation type="journal article" date="2014" name="Genome Biol.">
        <title>Genome analysis of a major urban malaria vector mosquito, Anopheles stephensi.</title>
        <authorList>
            <person name="Jiang X."/>
            <person name="Peery A."/>
            <person name="Hall A.B."/>
            <person name="Sharma A."/>
            <person name="Chen X.G."/>
            <person name="Waterhouse R.M."/>
            <person name="Komissarov A."/>
            <person name="Riehle M.M."/>
            <person name="Shouche Y."/>
            <person name="Sharakhova M.V."/>
            <person name="Lawson D."/>
            <person name="Pakpour N."/>
            <person name="Arensburger P."/>
            <person name="Davidson V.L."/>
            <person name="Eiglmeier K."/>
            <person name="Emrich S."/>
            <person name="George P."/>
            <person name="Kennedy R.C."/>
            <person name="Mane S.P."/>
            <person name="Maslen G."/>
            <person name="Oringanje C."/>
            <person name="Qi Y."/>
            <person name="Settlage R."/>
            <person name="Tojo M."/>
            <person name="Tubio J.M."/>
            <person name="Unger M.F."/>
            <person name="Wang B."/>
            <person name="Vernick K.D."/>
            <person name="Ribeiro J.M."/>
            <person name="James A.A."/>
            <person name="Michel K."/>
            <person name="Riehle M.A."/>
            <person name="Luckhart S."/>
            <person name="Sharakhov I.V."/>
            <person name="Tu Z."/>
        </authorList>
    </citation>
    <scope>NUCLEOTIDE SEQUENCE [LARGE SCALE GENOMIC DNA]</scope>
    <source>
        <strain evidence="3">Indian</strain>
    </source>
</reference>
<dbReference type="AlphaFoldDB" id="A0A182YQA9"/>
<protein>
    <submittedName>
        <fullName evidence="2">Uncharacterized protein</fullName>
    </submittedName>
</protein>
<dbReference type="GO" id="GO:0033615">
    <property type="term" value="P:mitochondrial proton-transporting ATP synthase complex assembly"/>
    <property type="evidence" value="ECO:0007669"/>
    <property type="project" value="TreeGrafter"/>
</dbReference>
<dbReference type="VEuPathDB" id="VectorBase:ASTE010207"/>
<dbReference type="InterPro" id="IPR009724">
    <property type="entry name" value="TMEM70"/>
</dbReference>
<dbReference type="PANTHER" id="PTHR13281">
    <property type="entry name" value="TRANSMEMBRANE PROTEIN 70, MITOCHONDRIAL"/>
    <property type="match status" value="1"/>
</dbReference>
<name>A0A182YQA9_ANOST</name>
<dbReference type="VEuPathDB" id="VectorBase:ASTEI20_044581"/>